<evidence type="ECO:0000313" key="4">
    <source>
        <dbReference type="Proteomes" id="UP000182235"/>
    </source>
</evidence>
<dbReference type="OrthoDB" id="4188658at2759"/>
<accession>A0A1J9PRS4</accession>
<feature type="compositionally biased region" description="Low complexity" evidence="1">
    <location>
        <begin position="136"/>
        <end position="159"/>
    </location>
</feature>
<comment type="caution">
    <text evidence="3">The sequence shown here is derived from an EMBL/GenBank/DDBJ whole genome shotgun (WGS) entry which is preliminary data.</text>
</comment>
<organism evidence="3 4">
    <name type="scientific">Emergomyces pasteurianus Ep9510</name>
    <dbReference type="NCBI Taxonomy" id="1447872"/>
    <lineage>
        <taxon>Eukaryota</taxon>
        <taxon>Fungi</taxon>
        <taxon>Dikarya</taxon>
        <taxon>Ascomycota</taxon>
        <taxon>Pezizomycotina</taxon>
        <taxon>Eurotiomycetes</taxon>
        <taxon>Eurotiomycetidae</taxon>
        <taxon>Onygenales</taxon>
        <taxon>Ajellomycetaceae</taxon>
        <taxon>Emergomyces</taxon>
    </lineage>
</organism>
<sequence>MRSLLTLLPNLLLLFTLHITPSAADSCIKTNDVSICCPGSLLGGLTTNNDGKPVPHGVCCIDRSTVKRRGIDASGAINIINHDILPLNRRQGKVDFGASRCGEDQILVPLSATDYQKRVSSIMASITGDGSSSVKPTTNTTPLTTQNSNPTTTETPPSNAGMPAATGQGSYIAAIGGALAAAVLVAGAL</sequence>
<proteinExistence type="predicted"/>
<dbReference type="EMBL" id="LGRN01000757">
    <property type="protein sequence ID" value="OJD10555.1"/>
    <property type="molecule type" value="Genomic_DNA"/>
</dbReference>
<name>A0A1J9PRS4_9EURO</name>
<feature type="compositionally biased region" description="Polar residues" evidence="1">
    <location>
        <begin position="126"/>
        <end position="135"/>
    </location>
</feature>
<dbReference type="AlphaFoldDB" id="A0A1J9PRS4"/>
<keyword evidence="4" id="KW-1185">Reference proteome</keyword>
<evidence type="ECO:0000256" key="1">
    <source>
        <dbReference type="SAM" id="MobiDB-lite"/>
    </source>
</evidence>
<feature type="chain" id="PRO_5013312486" description="Hydrophobin" evidence="2">
    <location>
        <begin position="25"/>
        <end position="189"/>
    </location>
</feature>
<keyword evidence="2" id="KW-0732">Signal</keyword>
<evidence type="ECO:0008006" key="5">
    <source>
        <dbReference type="Google" id="ProtNLM"/>
    </source>
</evidence>
<feature type="region of interest" description="Disordered" evidence="1">
    <location>
        <begin position="126"/>
        <end position="163"/>
    </location>
</feature>
<evidence type="ECO:0000313" key="3">
    <source>
        <dbReference type="EMBL" id="OJD10555.1"/>
    </source>
</evidence>
<dbReference type="VEuPathDB" id="FungiDB:AJ78_08466"/>
<evidence type="ECO:0000256" key="2">
    <source>
        <dbReference type="SAM" id="SignalP"/>
    </source>
</evidence>
<reference evidence="3 4" key="1">
    <citation type="submission" date="2015-07" db="EMBL/GenBank/DDBJ databases">
        <title>Emmonsia species relationships and genome sequence.</title>
        <authorList>
            <consortium name="The Broad Institute Genomics Platform"/>
            <person name="Cuomo C.A."/>
            <person name="Munoz J.F."/>
            <person name="Imamovic A."/>
            <person name="Priest M.E."/>
            <person name="Young S."/>
            <person name="Clay O.K."/>
            <person name="McEwen J.G."/>
        </authorList>
    </citation>
    <scope>NUCLEOTIDE SEQUENCE [LARGE SCALE GENOMIC DNA]</scope>
    <source>
        <strain evidence="3 4">UAMH 9510</strain>
    </source>
</reference>
<dbReference type="Proteomes" id="UP000182235">
    <property type="component" value="Unassembled WGS sequence"/>
</dbReference>
<protein>
    <recommendedName>
        <fullName evidence="5">Hydrophobin</fullName>
    </recommendedName>
</protein>
<gene>
    <name evidence="3" type="ORF">AJ78_08466</name>
</gene>
<feature type="signal peptide" evidence="2">
    <location>
        <begin position="1"/>
        <end position="24"/>
    </location>
</feature>